<dbReference type="EnsemblPlants" id="evm.model.01.680">
    <property type="protein sequence ID" value="cds.evm.model.01.680"/>
    <property type="gene ID" value="evm.TU.01.680"/>
</dbReference>
<dbReference type="EMBL" id="UZAU01000018">
    <property type="status" value="NOT_ANNOTATED_CDS"/>
    <property type="molecule type" value="Genomic_DNA"/>
</dbReference>
<dbReference type="Proteomes" id="UP000596661">
    <property type="component" value="Chromosome 1"/>
</dbReference>
<feature type="compositionally biased region" description="Pro residues" evidence="1">
    <location>
        <begin position="100"/>
        <end position="110"/>
    </location>
</feature>
<accession>A0A803NQA1</accession>
<protein>
    <submittedName>
        <fullName evidence="2">Uncharacterized protein</fullName>
    </submittedName>
</protein>
<dbReference type="Gramene" id="evm.model.01.680">
    <property type="protein sequence ID" value="cds.evm.model.01.680"/>
    <property type="gene ID" value="evm.TU.01.680"/>
</dbReference>
<evidence type="ECO:0000256" key="1">
    <source>
        <dbReference type="SAM" id="MobiDB-lite"/>
    </source>
</evidence>
<name>A0A803NQA1_CANSA</name>
<feature type="region of interest" description="Disordered" evidence="1">
    <location>
        <begin position="78"/>
        <end position="110"/>
    </location>
</feature>
<dbReference type="AlphaFoldDB" id="A0A803NQA1"/>
<evidence type="ECO:0000313" key="3">
    <source>
        <dbReference type="Proteomes" id="UP000596661"/>
    </source>
</evidence>
<proteinExistence type="predicted"/>
<reference evidence="2" key="1">
    <citation type="submission" date="2018-11" db="EMBL/GenBank/DDBJ databases">
        <authorList>
            <person name="Grassa J C."/>
        </authorList>
    </citation>
    <scope>NUCLEOTIDE SEQUENCE [LARGE SCALE GENOMIC DNA]</scope>
</reference>
<keyword evidence="3" id="KW-1185">Reference proteome</keyword>
<reference evidence="2" key="2">
    <citation type="submission" date="2021-03" db="UniProtKB">
        <authorList>
            <consortium name="EnsemblPlants"/>
        </authorList>
    </citation>
    <scope>IDENTIFICATION</scope>
</reference>
<organism evidence="2 3">
    <name type="scientific">Cannabis sativa</name>
    <name type="common">Hemp</name>
    <name type="synonym">Marijuana</name>
    <dbReference type="NCBI Taxonomy" id="3483"/>
    <lineage>
        <taxon>Eukaryota</taxon>
        <taxon>Viridiplantae</taxon>
        <taxon>Streptophyta</taxon>
        <taxon>Embryophyta</taxon>
        <taxon>Tracheophyta</taxon>
        <taxon>Spermatophyta</taxon>
        <taxon>Magnoliopsida</taxon>
        <taxon>eudicotyledons</taxon>
        <taxon>Gunneridae</taxon>
        <taxon>Pentapetalae</taxon>
        <taxon>rosids</taxon>
        <taxon>fabids</taxon>
        <taxon>Rosales</taxon>
        <taxon>Cannabaceae</taxon>
        <taxon>Cannabis</taxon>
    </lineage>
</organism>
<feature type="region of interest" description="Disordered" evidence="1">
    <location>
        <begin position="1"/>
        <end position="20"/>
    </location>
</feature>
<feature type="compositionally biased region" description="Polar residues" evidence="1">
    <location>
        <begin position="80"/>
        <end position="95"/>
    </location>
</feature>
<evidence type="ECO:0000313" key="2">
    <source>
        <dbReference type="EnsemblPlants" id="cds.evm.model.01.680"/>
    </source>
</evidence>
<sequence length="110" mass="11801">MHNTFPNHNFTSGTSCNAESIPTVSRPASIRIQTVIVDAPIFGANVDNHVVIQPNTGTLYEQQPSVVPLSDLEHVAPLPEQNTTGNKLSKMQQAATLPEPLIPTAPLPEP</sequence>